<dbReference type="InterPro" id="IPR029044">
    <property type="entry name" value="Nucleotide-diphossugar_trans"/>
</dbReference>
<gene>
    <name evidence="2" type="ORF">RQM59_00440</name>
</gene>
<name>A0ABU3LAS6_9FLAO</name>
<protein>
    <submittedName>
        <fullName evidence="2">Glycosyltransferase family 2 protein</fullName>
    </submittedName>
</protein>
<dbReference type="RefSeq" id="WP_349240085.1">
    <property type="nucleotide sequence ID" value="NZ_JAVTTO010000001.1"/>
</dbReference>
<dbReference type="Gene3D" id="3.90.550.10">
    <property type="entry name" value="Spore Coat Polysaccharide Biosynthesis Protein SpsA, Chain A"/>
    <property type="match status" value="1"/>
</dbReference>
<dbReference type="InterPro" id="IPR001173">
    <property type="entry name" value="Glyco_trans_2-like"/>
</dbReference>
<keyword evidence="3" id="KW-1185">Reference proteome</keyword>
<evidence type="ECO:0000313" key="2">
    <source>
        <dbReference type="EMBL" id="MDT7830824.1"/>
    </source>
</evidence>
<feature type="domain" description="Glycosyltransferase 2-like" evidence="1">
    <location>
        <begin position="8"/>
        <end position="139"/>
    </location>
</feature>
<reference evidence="2 3" key="1">
    <citation type="submission" date="2023-09" db="EMBL/GenBank/DDBJ databases">
        <title>Novel taxa isolated from Blanes Bay.</title>
        <authorList>
            <person name="Rey-Velasco X."/>
            <person name="Lucena T."/>
        </authorList>
    </citation>
    <scope>NUCLEOTIDE SEQUENCE [LARGE SCALE GENOMIC DNA]</scope>
    <source>
        <strain evidence="2 3">S356</strain>
    </source>
</reference>
<evidence type="ECO:0000259" key="1">
    <source>
        <dbReference type="Pfam" id="PF00535"/>
    </source>
</evidence>
<dbReference type="Proteomes" id="UP001257277">
    <property type="component" value="Unassembled WGS sequence"/>
</dbReference>
<evidence type="ECO:0000313" key="3">
    <source>
        <dbReference type="Proteomes" id="UP001257277"/>
    </source>
</evidence>
<dbReference type="PANTHER" id="PTHR48090">
    <property type="entry name" value="UNDECAPRENYL-PHOSPHATE 4-DEOXY-4-FORMAMIDO-L-ARABINOSE TRANSFERASE-RELATED"/>
    <property type="match status" value="1"/>
</dbReference>
<comment type="caution">
    <text evidence="2">The sequence shown here is derived from an EMBL/GenBank/DDBJ whole genome shotgun (WGS) entry which is preliminary data.</text>
</comment>
<sequence length="231" mass="26005">MIKQNIKVIIPAYNEEDSITNVVNDIPDIVKEVIVVSNNSTDNTEENATKAGATVLKESRKGYGYACLKGMDYVAQQKELPDIIVFLDGDYSDYPEQLIEIIDPIIKNDVDLVIGARVKALRAPGSMTPQQVFGNWLATFLMKLFFGAKFTDLGPFRAIKYNKLLDLNMEDKTYGWTVEMQLKALKQKLSYVEIPVKYRNRIGVSKVSGTVKGSIFAGIKILGWIFKYSFK</sequence>
<proteinExistence type="predicted"/>
<organism evidence="2 3">
    <name type="scientific">Asprobacillus argus</name>
    <dbReference type="NCBI Taxonomy" id="3076534"/>
    <lineage>
        <taxon>Bacteria</taxon>
        <taxon>Pseudomonadati</taxon>
        <taxon>Bacteroidota</taxon>
        <taxon>Flavobacteriia</taxon>
        <taxon>Flavobacteriales</taxon>
        <taxon>Flavobacteriaceae</taxon>
        <taxon>Asprobacillus</taxon>
    </lineage>
</organism>
<dbReference type="Pfam" id="PF00535">
    <property type="entry name" value="Glycos_transf_2"/>
    <property type="match status" value="1"/>
</dbReference>
<dbReference type="SUPFAM" id="SSF53448">
    <property type="entry name" value="Nucleotide-diphospho-sugar transferases"/>
    <property type="match status" value="1"/>
</dbReference>
<dbReference type="InterPro" id="IPR050256">
    <property type="entry name" value="Glycosyltransferase_2"/>
</dbReference>
<dbReference type="EMBL" id="JAVTTO010000001">
    <property type="protein sequence ID" value="MDT7830824.1"/>
    <property type="molecule type" value="Genomic_DNA"/>
</dbReference>
<dbReference type="PANTHER" id="PTHR48090:SF7">
    <property type="entry name" value="RFBJ PROTEIN"/>
    <property type="match status" value="1"/>
</dbReference>
<dbReference type="CDD" id="cd04179">
    <property type="entry name" value="DPM_DPG-synthase_like"/>
    <property type="match status" value="1"/>
</dbReference>
<accession>A0ABU3LAS6</accession>